<dbReference type="InterPro" id="IPR010189">
    <property type="entry name" value="SK_arc"/>
</dbReference>
<reference evidence="13 14" key="1">
    <citation type="submission" date="2016-04" db="EMBL/GenBank/DDBJ databases">
        <authorList>
            <person name="Evans L.H."/>
            <person name="Alamgir A."/>
            <person name="Owens N."/>
            <person name="Weber N.D."/>
            <person name="Virtaneva K."/>
            <person name="Barbian K."/>
            <person name="Babar A."/>
            <person name="Rosenke K."/>
        </authorList>
    </citation>
    <scope>NUCLEOTIDE SEQUENCE [LARGE SCALE GENOMIC DNA]</scope>
    <source>
        <strain evidence="14">S5(T) (JCM 30642 \VKM B-2941)</strain>
    </source>
</reference>
<evidence type="ECO:0000256" key="8">
    <source>
        <dbReference type="ARBA" id="ARBA00022840"/>
    </source>
</evidence>
<dbReference type="EMBL" id="LT671858">
    <property type="protein sequence ID" value="SIM82889.1"/>
    <property type="molecule type" value="Genomic_DNA"/>
</dbReference>
<evidence type="ECO:0000313" key="13">
    <source>
        <dbReference type="EMBL" id="SIM82889.1"/>
    </source>
</evidence>
<dbReference type="Pfam" id="PF00288">
    <property type="entry name" value="GHMP_kinases_N"/>
    <property type="match status" value="1"/>
</dbReference>
<sequence>MKMNSGISVLSAFVNWKGAALALDYQMEIMARKGEAKKNQWNIRRMLSILKSQYGKDSELQIDVNRKIPSGMGLKSSSALVSGVVKAYSLFNDIKMEIEDIVTVSSRISRQIRVSATGASDDLYASVLGGLCITDNRNAKLLRHYRIKEKHYIIITSKGRRSSYDFGKIDLSFLRNAYERMFQRLNSYNFEDIAIMNGFYLGTISGINMPGEILNKLRFNIMGINGKGPSLFLQYENPKTLERDVEILKKDNVGFLVASSTNISSSHEWKNE</sequence>
<keyword evidence="9" id="KW-0057">Aromatic amino acid biosynthesis</keyword>
<dbReference type="EC" id="2.7.1.71" evidence="3 11"/>
<dbReference type="GO" id="GO:0005737">
    <property type="term" value="C:cytoplasm"/>
    <property type="evidence" value="ECO:0007669"/>
    <property type="project" value="InterPro"/>
</dbReference>
<evidence type="ECO:0000256" key="9">
    <source>
        <dbReference type="ARBA" id="ARBA00023141"/>
    </source>
</evidence>
<gene>
    <name evidence="13" type="ORF">CSP5_1761</name>
</gene>
<dbReference type="NCBIfam" id="TIGR01920">
    <property type="entry name" value="Shik_kin_archae"/>
    <property type="match status" value="1"/>
</dbReference>
<dbReference type="Proteomes" id="UP000195607">
    <property type="component" value="Chromosome I"/>
</dbReference>
<evidence type="ECO:0000256" key="6">
    <source>
        <dbReference type="ARBA" id="ARBA00022741"/>
    </source>
</evidence>
<evidence type="ECO:0000256" key="5">
    <source>
        <dbReference type="ARBA" id="ARBA00022605"/>
    </source>
</evidence>
<evidence type="ECO:0000256" key="11">
    <source>
        <dbReference type="NCBIfam" id="TIGR01920"/>
    </source>
</evidence>
<comment type="pathway">
    <text evidence="1">Metabolic intermediate biosynthesis; chorismate biosynthesis; chorismate from D-erythrose 4-phosphate and phosphoenolpyruvate: step 5/7.</text>
</comment>
<proteinExistence type="inferred from homology"/>
<dbReference type="GO" id="GO:0008652">
    <property type="term" value="P:amino acid biosynthetic process"/>
    <property type="evidence" value="ECO:0007669"/>
    <property type="project" value="UniProtKB-KW"/>
</dbReference>
<dbReference type="InterPro" id="IPR014721">
    <property type="entry name" value="Ribsml_uS5_D2-typ_fold_subgr"/>
</dbReference>
<name>A0A1N5WCQ2_9ARCH</name>
<evidence type="ECO:0000259" key="12">
    <source>
        <dbReference type="Pfam" id="PF00288"/>
    </source>
</evidence>
<evidence type="ECO:0000256" key="10">
    <source>
        <dbReference type="ARBA" id="ARBA00048567"/>
    </source>
</evidence>
<evidence type="ECO:0000256" key="4">
    <source>
        <dbReference type="ARBA" id="ARBA00013853"/>
    </source>
</evidence>
<keyword evidence="8" id="KW-0067">ATP-binding</keyword>
<dbReference type="GO" id="GO:0009423">
    <property type="term" value="P:chorismate biosynthetic process"/>
    <property type="evidence" value="ECO:0007669"/>
    <property type="project" value="UniProtKB-UniRule"/>
</dbReference>
<keyword evidence="6" id="KW-0547">Nucleotide-binding</keyword>
<dbReference type="InterPro" id="IPR020568">
    <property type="entry name" value="Ribosomal_Su5_D2-typ_SF"/>
</dbReference>
<keyword evidence="7 13" id="KW-0808">Transferase</keyword>
<dbReference type="AlphaFoldDB" id="A0A1N5WCQ2"/>
<protein>
    <recommendedName>
        <fullName evidence="4 11">Shikimate kinase</fullName>
        <ecNumber evidence="3 11">2.7.1.71</ecNumber>
    </recommendedName>
</protein>
<evidence type="ECO:0000256" key="1">
    <source>
        <dbReference type="ARBA" id="ARBA00004842"/>
    </source>
</evidence>
<dbReference type="InterPro" id="IPR006204">
    <property type="entry name" value="GHMP_kinase_N_dom"/>
</dbReference>
<evidence type="ECO:0000256" key="2">
    <source>
        <dbReference type="ARBA" id="ARBA00010202"/>
    </source>
</evidence>
<accession>A0A1N5WCQ2</accession>
<dbReference type="Gene3D" id="3.30.230.10">
    <property type="match status" value="1"/>
</dbReference>
<comment type="catalytic activity">
    <reaction evidence="10">
        <text>shikimate + ATP = 3-phosphoshikimate + ADP + H(+)</text>
        <dbReference type="Rhea" id="RHEA:13121"/>
        <dbReference type="ChEBI" id="CHEBI:15378"/>
        <dbReference type="ChEBI" id="CHEBI:30616"/>
        <dbReference type="ChEBI" id="CHEBI:36208"/>
        <dbReference type="ChEBI" id="CHEBI:145989"/>
        <dbReference type="ChEBI" id="CHEBI:456216"/>
        <dbReference type="EC" id="2.7.1.71"/>
    </reaction>
</comment>
<dbReference type="GO" id="GO:0005524">
    <property type="term" value="F:ATP binding"/>
    <property type="evidence" value="ECO:0007669"/>
    <property type="project" value="UniProtKB-KW"/>
</dbReference>
<dbReference type="GO" id="GO:0004765">
    <property type="term" value="F:shikimate kinase activity"/>
    <property type="evidence" value="ECO:0007669"/>
    <property type="project" value="UniProtKB-UniRule"/>
</dbReference>
<evidence type="ECO:0000256" key="3">
    <source>
        <dbReference type="ARBA" id="ARBA00012154"/>
    </source>
</evidence>
<keyword evidence="7 13" id="KW-0418">Kinase</keyword>
<dbReference type="GO" id="GO:0009073">
    <property type="term" value="P:aromatic amino acid family biosynthetic process"/>
    <property type="evidence" value="ECO:0007669"/>
    <property type="project" value="UniProtKB-KW"/>
</dbReference>
<evidence type="ECO:0000313" key="14">
    <source>
        <dbReference type="Proteomes" id="UP000195607"/>
    </source>
</evidence>
<evidence type="ECO:0000256" key="7">
    <source>
        <dbReference type="ARBA" id="ARBA00022777"/>
    </source>
</evidence>
<comment type="similarity">
    <text evidence="2">Belongs to the GHMP kinase family. Archaeal shikimate kinase subfamily.</text>
</comment>
<dbReference type="UniPathway" id="UPA00053">
    <property type="reaction ID" value="UER00088"/>
</dbReference>
<feature type="domain" description="GHMP kinase N-terminal" evidence="12">
    <location>
        <begin position="44"/>
        <end position="130"/>
    </location>
</feature>
<dbReference type="SUPFAM" id="SSF54211">
    <property type="entry name" value="Ribosomal protein S5 domain 2-like"/>
    <property type="match status" value="1"/>
</dbReference>
<organism evidence="13 14">
    <name type="scientific">Cuniculiplasma divulgatum</name>
    <dbReference type="NCBI Taxonomy" id="1673428"/>
    <lineage>
        <taxon>Archaea</taxon>
        <taxon>Methanobacteriati</taxon>
        <taxon>Thermoplasmatota</taxon>
        <taxon>Thermoplasmata</taxon>
        <taxon>Thermoplasmatales</taxon>
        <taxon>Cuniculiplasmataceae</taxon>
        <taxon>Cuniculiplasma</taxon>
    </lineage>
</organism>
<keyword evidence="5" id="KW-0028">Amino-acid biosynthesis</keyword>